<accession>A0ACC2HCQ5</accession>
<protein>
    <submittedName>
        <fullName evidence="1">Uncharacterized protein</fullName>
    </submittedName>
</protein>
<organism evidence="1 2">
    <name type="scientific">Dallia pectoralis</name>
    <name type="common">Alaska blackfish</name>
    <dbReference type="NCBI Taxonomy" id="75939"/>
    <lineage>
        <taxon>Eukaryota</taxon>
        <taxon>Metazoa</taxon>
        <taxon>Chordata</taxon>
        <taxon>Craniata</taxon>
        <taxon>Vertebrata</taxon>
        <taxon>Euteleostomi</taxon>
        <taxon>Actinopterygii</taxon>
        <taxon>Neopterygii</taxon>
        <taxon>Teleostei</taxon>
        <taxon>Protacanthopterygii</taxon>
        <taxon>Esociformes</taxon>
        <taxon>Umbridae</taxon>
        <taxon>Dallia</taxon>
    </lineage>
</organism>
<sequence>MTLMRDHTVYKSSTVKDIIPLGSPRLKQSPAPSSLQEAPIKTFEPPRRLSDPKLVLPMDQLGAESRSHPSGVHRGDLNSDARPRSHLSGIHRRGSGSEGDARPRTHLSEVHRRDSGSGSEARTHLSGAHRRGSGSESDARPRTHLSEVHRRDTGSGSEARTHLSGAHRRGYGSESDARPRTHLSEVHRRDSGSGSEARTHLSGVHRRDSRSDSDARPRTHLSGVHRRDSGSESDARPRTHLPEVHRRDSGSESETRTHLPGLHKRDSGSDSDARPRSHLPGLHRRYSGSESDSMPRPRSHSSAVHQNISGDGFEITHTPISNPPNSSWMHHRTSEGGVKSDAKASPQPHPPHPSVMLHRTSVGGVKSDAKASPQPHPPHPSVVLHRTPVGGVKSDAKPCSANLSNTHNGTMQPSIRPQPSFHSPVSPNSCKVTSFHPRNRVDYGEVSGEQMNRDLKVGTSRPPLIGAPPSRFSLPTTPTSRSKQNSGSTPGNMDPLSPGSHDISQKPSPSLHSTSRCITAGDERQTMRNGDQISPMMPCPVTPLQSQGFRDHGANHPSRKQDTPARSGSLSLKKRRRPDSREDEASNKRVCPGDYTSSTYGTTSLKTSSDPSKSHLNTSPVRLKDRRSFMKAAGMETGVSAVPNSPVATPKPPRQPSISEGEKLCIISTRKLGIPQSVEGETVPRLTIKTPAQNLNRGEGRQKESTGNKGTCHRDKETPRPMSRPRTDSGKVLSCRATTTLRDPQLFSAYVMLESCLPALSNQETTSDASVSSSVTLSPSKKTSRTIECPSGLMLSSAIPKVRHVVDESVKAGAGPSSTGFVFRRDENANLNTDSSNRTTTRFNSGFLSTEVADLSTSLHSPLPCPSPTSAFGRQGKDEKGKGGPRKFRKSLSFLSEDHLDVELGLGDLSLSQAFELCQTSSSSEEDQLPSLQQILDRTARPPDTPVKGAYPSPNTPVGPRCHSQPPEYKTKATSYRNTLDEMLKENQNIQRSKDLQAKLRLACEENLLRLAEEEEKSLDEAISHEHKEFLQRFSVVSGAIRDLHPGETVFSLENFGRLFNQHTLQLRNCNVPPQNTSQKTLLCSTPDQFSSHVSFGLFQRAYRSSPCPPQVSLWLFQMMSVHSDLLTCRHILKALTDVALYAAEHIIMKKRMGFEVWVPSVADISLVFMNMGVPFITLFPLEDVQPRFTEGDLIEGIEIGTNSSSIKEQLCTFPEHNLESVIEYLCLCTSLCPRAYSDGDLLLLLTVMSKVGLETQLSLQPKDHLHSLLHNLVNSIKDLDDMLPRICRSLVDLTEDHHNLRWLVQLLPDNMRGKRLRRHFSMSAISKLLDNRCTYTPSNTEFKLSDLRQYLPRMRPSLLVQGLAKTHNPQIVKDEEEEDTASLDQQAYYLCYSLLSLANEATIFEFFPPKQKRQLLLLSAELEKHIKCDIRESEKMLYRSKVKDFVARIYTKWQVIVHRTRPLQGKLYEYWQPLPEDTVSCIQESHHSIKEREEMFIGVNGEEEEEEDEDKGEAREGETEEKEEEEGNIIEMDLALEEEEEILGEKEDDDDDDGSMDVSLAESDE</sequence>
<name>A0ACC2HCQ5_DALPE</name>
<evidence type="ECO:0000313" key="2">
    <source>
        <dbReference type="Proteomes" id="UP001157502"/>
    </source>
</evidence>
<dbReference type="EMBL" id="CM055730">
    <property type="protein sequence ID" value="KAJ8013764.1"/>
    <property type="molecule type" value="Genomic_DNA"/>
</dbReference>
<gene>
    <name evidence="1" type="ORF">DPEC_G00033180</name>
</gene>
<evidence type="ECO:0000313" key="1">
    <source>
        <dbReference type="EMBL" id="KAJ8013764.1"/>
    </source>
</evidence>
<keyword evidence="2" id="KW-1185">Reference proteome</keyword>
<comment type="caution">
    <text evidence="1">The sequence shown here is derived from an EMBL/GenBank/DDBJ whole genome shotgun (WGS) entry which is preliminary data.</text>
</comment>
<proteinExistence type="predicted"/>
<dbReference type="Proteomes" id="UP001157502">
    <property type="component" value="Chromosome 3"/>
</dbReference>
<reference evidence="1" key="1">
    <citation type="submission" date="2021-05" db="EMBL/GenBank/DDBJ databases">
        <authorList>
            <person name="Pan Q."/>
            <person name="Jouanno E."/>
            <person name="Zahm M."/>
            <person name="Klopp C."/>
            <person name="Cabau C."/>
            <person name="Louis A."/>
            <person name="Berthelot C."/>
            <person name="Parey E."/>
            <person name="Roest Crollius H."/>
            <person name="Montfort J."/>
            <person name="Robinson-Rechavi M."/>
            <person name="Bouchez O."/>
            <person name="Lampietro C."/>
            <person name="Lopez Roques C."/>
            <person name="Donnadieu C."/>
            <person name="Postlethwait J."/>
            <person name="Bobe J."/>
            <person name="Dillon D."/>
            <person name="Chandos A."/>
            <person name="von Hippel F."/>
            <person name="Guiguen Y."/>
        </authorList>
    </citation>
    <scope>NUCLEOTIDE SEQUENCE</scope>
    <source>
        <strain evidence="1">YG-Jan2019</strain>
    </source>
</reference>